<dbReference type="SMART" id="SM00214">
    <property type="entry name" value="VWC"/>
    <property type="match status" value="1"/>
</dbReference>
<dbReference type="AlphaFoldDB" id="A0A8S3Z0V8"/>
<evidence type="ECO:0000313" key="3">
    <source>
        <dbReference type="Proteomes" id="UP000678393"/>
    </source>
</evidence>
<dbReference type="PROSITE" id="PS50184">
    <property type="entry name" value="VWFC_2"/>
    <property type="match status" value="1"/>
</dbReference>
<keyword evidence="3" id="KW-1185">Reference proteome</keyword>
<feature type="non-terminal residue" evidence="2">
    <location>
        <position position="1"/>
    </location>
</feature>
<sequence length="78" mass="8602">QTCTDPVTNAEIRDSEVYFPYSDDPCYQCQCTRGKTNCKNLECTDITVCPDGSQPFTVEGECCLKCPGTCGEICQTRS</sequence>
<evidence type="ECO:0000313" key="2">
    <source>
        <dbReference type="EMBL" id="CAG5120981.1"/>
    </source>
</evidence>
<feature type="domain" description="VWFC" evidence="1">
    <location>
        <begin position="1"/>
        <end position="67"/>
    </location>
</feature>
<dbReference type="EMBL" id="CAJHNH020001001">
    <property type="protein sequence ID" value="CAG5120981.1"/>
    <property type="molecule type" value="Genomic_DNA"/>
</dbReference>
<accession>A0A8S3Z0V8</accession>
<reference evidence="2" key="1">
    <citation type="submission" date="2021-04" db="EMBL/GenBank/DDBJ databases">
        <authorList>
            <consortium name="Molecular Ecology Group"/>
        </authorList>
    </citation>
    <scope>NUCLEOTIDE SEQUENCE</scope>
</reference>
<feature type="non-terminal residue" evidence="2">
    <location>
        <position position="78"/>
    </location>
</feature>
<proteinExistence type="predicted"/>
<dbReference type="Proteomes" id="UP000678393">
    <property type="component" value="Unassembled WGS sequence"/>
</dbReference>
<dbReference type="OrthoDB" id="10458449at2759"/>
<dbReference type="SUPFAM" id="SSF57603">
    <property type="entry name" value="FnI-like domain"/>
    <property type="match status" value="1"/>
</dbReference>
<protein>
    <recommendedName>
        <fullName evidence="1">VWFC domain-containing protein</fullName>
    </recommendedName>
</protein>
<gene>
    <name evidence="2" type="ORF">CUNI_LOCUS6539</name>
</gene>
<dbReference type="InterPro" id="IPR001007">
    <property type="entry name" value="VWF_dom"/>
</dbReference>
<name>A0A8S3Z0V8_9EUPU</name>
<dbReference type="PROSITE" id="PS01208">
    <property type="entry name" value="VWFC_1"/>
    <property type="match status" value="1"/>
</dbReference>
<comment type="caution">
    <text evidence="2">The sequence shown here is derived from an EMBL/GenBank/DDBJ whole genome shotgun (WGS) entry which is preliminary data.</text>
</comment>
<dbReference type="Pfam" id="PF00093">
    <property type="entry name" value="VWC"/>
    <property type="match status" value="1"/>
</dbReference>
<evidence type="ECO:0000259" key="1">
    <source>
        <dbReference type="PROSITE" id="PS50184"/>
    </source>
</evidence>
<dbReference type="Gene3D" id="6.20.200.20">
    <property type="match status" value="1"/>
</dbReference>
<organism evidence="2 3">
    <name type="scientific">Candidula unifasciata</name>
    <dbReference type="NCBI Taxonomy" id="100452"/>
    <lineage>
        <taxon>Eukaryota</taxon>
        <taxon>Metazoa</taxon>
        <taxon>Spiralia</taxon>
        <taxon>Lophotrochozoa</taxon>
        <taxon>Mollusca</taxon>
        <taxon>Gastropoda</taxon>
        <taxon>Heterobranchia</taxon>
        <taxon>Euthyneura</taxon>
        <taxon>Panpulmonata</taxon>
        <taxon>Eupulmonata</taxon>
        <taxon>Stylommatophora</taxon>
        <taxon>Helicina</taxon>
        <taxon>Helicoidea</taxon>
        <taxon>Geomitridae</taxon>
        <taxon>Candidula</taxon>
    </lineage>
</organism>